<dbReference type="GO" id="GO:0004058">
    <property type="term" value="F:aromatic-L-amino-acid decarboxylase activity"/>
    <property type="evidence" value="ECO:0007669"/>
    <property type="project" value="UniProtKB-ARBA"/>
</dbReference>
<evidence type="ECO:0000256" key="4">
    <source>
        <dbReference type="ARBA" id="ARBA00022898"/>
    </source>
</evidence>
<dbReference type="Pfam" id="PF00282">
    <property type="entry name" value="Pyridoxal_deC"/>
    <property type="match status" value="1"/>
</dbReference>
<dbReference type="AlphaFoldDB" id="A0A315ZZX0"/>
<evidence type="ECO:0000256" key="2">
    <source>
        <dbReference type="ARBA" id="ARBA00009533"/>
    </source>
</evidence>
<evidence type="ECO:0000256" key="5">
    <source>
        <dbReference type="ARBA" id="ARBA00023239"/>
    </source>
</evidence>
<evidence type="ECO:0000256" key="7">
    <source>
        <dbReference type="RuleBase" id="RU000382"/>
    </source>
</evidence>
<dbReference type="Gene3D" id="3.40.640.10">
    <property type="entry name" value="Type I PLP-dependent aspartate aminotransferase-like (Major domain)"/>
    <property type="match status" value="1"/>
</dbReference>
<dbReference type="SUPFAM" id="SSF53383">
    <property type="entry name" value="PLP-dependent transferases"/>
    <property type="match status" value="1"/>
</dbReference>
<dbReference type="GO" id="GO:0030170">
    <property type="term" value="F:pyridoxal phosphate binding"/>
    <property type="evidence" value="ECO:0007669"/>
    <property type="project" value="InterPro"/>
</dbReference>
<organism evidence="8 9">
    <name type="scientific">Faecalicatena contorta</name>
    <dbReference type="NCBI Taxonomy" id="39482"/>
    <lineage>
        <taxon>Bacteria</taxon>
        <taxon>Bacillati</taxon>
        <taxon>Bacillota</taxon>
        <taxon>Clostridia</taxon>
        <taxon>Lachnospirales</taxon>
        <taxon>Lachnospiraceae</taxon>
        <taxon>Faecalicatena</taxon>
    </lineage>
</organism>
<protein>
    <submittedName>
        <fullName evidence="8">L-2,4-diaminobutyrate decarboxylase</fullName>
    </submittedName>
</protein>
<evidence type="ECO:0000313" key="9">
    <source>
        <dbReference type="Proteomes" id="UP000254051"/>
    </source>
</evidence>
<reference evidence="9" key="1">
    <citation type="submission" date="2017-07" db="EMBL/GenBank/DDBJ databases">
        <authorList>
            <person name="Varghese N."/>
            <person name="Submissions S."/>
        </authorList>
    </citation>
    <scope>NUCLEOTIDE SEQUENCE [LARGE SCALE GENOMIC DNA]</scope>
    <source>
        <strain evidence="9">NLAE-zl-C134</strain>
    </source>
</reference>
<evidence type="ECO:0000313" key="8">
    <source>
        <dbReference type="EMBL" id="SUQ13397.1"/>
    </source>
</evidence>
<dbReference type="Proteomes" id="UP000254051">
    <property type="component" value="Unassembled WGS sequence"/>
</dbReference>
<comment type="cofactor">
    <cofactor evidence="1 6 7">
        <name>pyridoxal 5'-phosphate</name>
        <dbReference type="ChEBI" id="CHEBI:597326"/>
    </cofactor>
</comment>
<evidence type="ECO:0000256" key="3">
    <source>
        <dbReference type="ARBA" id="ARBA00022793"/>
    </source>
</evidence>
<keyword evidence="5 7" id="KW-0456">Lyase</keyword>
<evidence type="ECO:0000256" key="1">
    <source>
        <dbReference type="ARBA" id="ARBA00001933"/>
    </source>
</evidence>
<dbReference type="RefSeq" id="WP_109709390.1">
    <property type="nucleotide sequence ID" value="NZ_QGDS01000003.1"/>
</dbReference>
<dbReference type="PANTHER" id="PTHR45677">
    <property type="entry name" value="GLUTAMATE DECARBOXYLASE-RELATED"/>
    <property type="match status" value="1"/>
</dbReference>
<dbReference type="InterPro" id="IPR015421">
    <property type="entry name" value="PyrdxlP-dep_Trfase_major"/>
</dbReference>
<comment type="similarity">
    <text evidence="2 7">Belongs to the group II decarboxylase family.</text>
</comment>
<dbReference type="GO" id="GO:0005737">
    <property type="term" value="C:cytoplasm"/>
    <property type="evidence" value="ECO:0007669"/>
    <property type="project" value="TreeGrafter"/>
</dbReference>
<dbReference type="InterPro" id="IPR015424">
    <property type="entry name" value="PyrdxlP-dep_Trfase"/>
</dbReference>
<evidence type="ECO:0000256" key="6">
    <source>
        <dbReference type="PIRSR" id="PIRSR602129-50"/>
    </source>
</evidence>
<proteinExistence type="inferred from homology"/>
<keyword evidence="9" id="KW-1185">Reference proteome</keyword>
<keyword evidence="4 6" id="KW-0663">Pyridoxal phosphate</keyword>
<dbReference type="OrthoDB" id="9803665at2"/>
<dbReference type="GO" id="GO:0019752">
    <property type="term" value="P:carboxylic acid metabolic process"/>
    <property type="evidence" value="ECO:0007669"/>
    <property type="project" value="InterPro"/>
</dbReference>
<sequence>MKTTDNILGKAYSADKFRKDAQQVTDIIAEHLQASQSKQSGKTIEWASPEEQLRFWQEDFVSSDSVDLPGLCKNVFSHSINFHSKGYMGHQVATTLPVTALTSAIIGYLNNCTTVYELGMAGNSMEKVIIGHLAEKFGYDRGSTGFVTSGGSLGNLTALVTARTSSGIAEKDYHNLAIMVSEEAHYSVERAAKIMGIKTENIIKVPVDDHFSIRPELLESAYRQAVSDGKLVFCVVGCACTTSVGAYDDLTAVAGFAQKHHLWFHVDGAHGGAVIFSDKYKHLLNGIEKSDSLILDFHKMMLVPPLSTAIIYNSRNRKANEFSPKAAYLWQDQQAEEWYNSARHTLECTKPITVLHTYAIMRLYGDEIYRQNVDTLYDLGRQFAEIVKEQKNMELALEPVSNIVCFRYLSERTNHDELNKKVLDELLRDGTFYVVSTTVRGKFYLRITLMNPLTDRQDLEALLAKIQKIAEESACA</sequence>
<dbReference type="Gene3D" id="3.90.1150.170">
    <property type="match status" value="1"/>
</dbReference>
<dbReference type="PANTHER" id="PTHR45677:SF8">
    <property type="entry name" value="CYSTEINE SULFINIC ACID DECARBOXYLASE"/>
    <property type="match status" value="1"/>
</dbReference>
<dbReference type="InterPro" id="IPR002129">
    <property type="entry name" value="PyrdxlP-dep_de-COase"/>
</dbReference>
<keyword evidence="3" id="KW-0210">Decarboxylase</keyword>
<gene>
    <name evidence="8" type="ORF">SAMN05216529_103125</name>
</gene>
<accession>A0A315ZZX0</accession>
<dbReference type="EMBL" id="UHJJ01000003">
    <property type="protein sequence ID" value="SUQ13397.1"/>
    <property type="molecule type" value="Genomic_DNA"/>
</dbReference>
<feature type="modified residue" description="N6-(pyridoxal phosphate)lysine" evidence="6">
    <location>
        <position position="299"/>
    </location>
</feature>
<name>A0A315ZZX0_9FIRM</name>